<comment type="caution">
    <text evidence="2">The sequence shown here is derived from an EMBL/GenBank/DDBJ whole genome shotgun (WGS) entry which is preliminary data.</text>
</comment>
<proteinExistence type="predicted"/>
<accession>A0A2G1QK36</accession>
<dbReference type="RefSeq" id="WP_099307850.1">
    <property type="nucleotide sequence ID" value="NZ_PDVP01000014.1"/>
</dbReference>
<organism evidence="2 3">
    <name type="scientific">Zhengella mangrovi</name>
    <dbReference type="NCBI Taxonomy" id="1982044"/>
    <lineage>
        <taxon>Bacteria</taxon>
        <taxon>Pseudomonadati</taxon>
        <taxon>Pseudomonadota</taxon>
        <taxon>Alphaproteobacteria</taxon>
        <taxon>Hyphomicrobiales</taxon>
        <taxon>Notoacmeibacteraceae</taxon>
        <taxon>Zhengella</taxon>
    </lineage>
</organism>
<keyword evidence="1" id="KW-1133">Transmembrane helix</keyword>
<feature type="transmembrane region" description="Helical" evidence="1">
    <location>
        <begin position="12"/>
        <end position="32"/>
    </location>
</feature>
<keyword evidence="1" id="KW-0812">Transmembrane</keyword>
<evidence type="ECO:0000256" key="1">
    <source>
        <dbReference type="SAM" id="Phobius"/>
    </source>
</evidence>
<keyword evidence="1" id="KW-0472">Membrane</keyword>
<gene>
    <name evidence="2" type="ORF">CSC94_18470</name>
</gene>
<dbReference type="AlphaFoldDB" id="A0A2G1QK36"/>
<evidence type="ECO:0000313" key="2">
    <source>
        <dbReference type="EMBL" id="PHP65578.1"/>
    </source>
</evidence>
<dbReference type="Proteomes" id="UP000221168">
    <property type="component" value="Unassembled WGS sequence"/>
</dbReference>
<sequence length="136" mass="14400">MTPGRRGGTRGFTLLEVLVALAVMGVVLGALARIGGVSARSGKVVVDNVETVLAEEQLALGVIGQIRRGQIPDMPDPLVMRMERSAGFSDRQRQELATRGVELVNVALVSTRTGRTAWQGQLLLPARLLAEDGGGQ</sequence>
<dbReference type="PROSITE" id="PS00409">
    <property type="entry name" value="PROKAR_NTER_METHYL"/>
    <property type="match status" value="1"/>
</dbReference>
<dbReference type="Pfam" id="PF07963">
    <property type="entry name" value="N_methyl"/>
    <property type="match status" value="1"/>
</dbReference>
<name>A0A2G1QK36_9HYPH</name>
<keyword evidence="3" id="KW-1185">Reference proteome</keyword>
<evidence type="ECO:0008006" key="4">
    <source>
        <dbReference type="Google" id="ProtNLM"/>
    </source>
</evidence>
<evidence type="ECO:0000313" key="3">
    <source>
        <dbReference type="Proteomes" id="UP000221168"/>
    </source>
</evidence>
<dbReference type="EMBL" id="PDVP01000014">
    <property type="protein sequence ID" value="PHP65578.1"/>
    <property type="molecule type" value="Genomic_DNA"/>
</dbReference>
<dbReference type="NCBIfam" id="TIGR02532">
    <property type="entry name" value="IV_pilin_GFxxxE"/>
    <property type="match status" value="1"/>
</dbReference>
<protein>
    <recommendedName>
        <fullName evidence="4">General secretion pathway protein GspI</fullName>
    </recommendedName>
</protein>
<dbReference type="InterPro" id="IPR012902">
    <property type="entry name" value="N_methyl_site"/>
</dbReference>
<reference evidence="2 3" key="1">
    <citation type="submission" date="2017-10" db="EMBL/GenBank/DDBJ databases">
        <title>Sedimentibacterium mangrovi gen. nov., sp. nov., a novel member of family Phyllobacteriacea isolated from mangrove sediment.</title>
        <authorList>
            <person name="Liao H."/>
            <person name="Tian Y."/>
        </authorList>
    </citation>
    <scope>NUCLEOTIDE SEQUENCE [LARGE SCALE GENOMIC DNA]</scope>
    <source>
        <strain evidence="2 3">X9-2-2</strain>
    </source>
</reference>